<feature type="transmembrane region" description="Helical" evidence="1">
    <location>
        <begin position="57"/>
        <end position="79"/>
    </location>
</feature>
<organism evidence="2 3">
    <name type="scientific">Thermomonospora umbrina</name>
    <dbReference type="NCBI Taxonomy" id="111806"/>
    <lineage>
        <taxon>Bacteria</taxon>
        <taxon>Bacillati</taxon>
        <taxon>Actinomycetota</taxon>
        <taxon>Actinomycetes</taxon>
        <taxon>Streptosporangiales</taxon>
        <taxon>Thermomonosporaceae</taxon>
        <taxon>Thermomonospora</taxon>
    </lineage>
</organism>
<reference evidence="2 3" key="1">
    <citation type="submission" date="2018-08" db="EMBL/GenBank/DDBJ databases">
        <title>Sequencing the genomes of 1000 actinobacteria strains.</title>
        <authorList>
            <person name="Klenk H.-P."/>
        </authorList>
    </citation>
    <scope>NUCLEOTIDE SEQUENCE [LARGE SCALE GENOMIC DNA]</scope>
    <source>
        <strain evidence="2 3">DSM 43927</strain>
    </source>
</reference>
<sequence length="255" mass="27765">MNQPVEPASRKRRAGDRIIWGSMTVTVLGVAAVAGWVSYWHAVEVVRRYGAEAEPAVYLIPLTIDGMIYASSMSKLWSARHRVKPGRLSRAALLVGIAATLATNLLQGLEHGPLAAVIAAWPAVALVISYELTMWVVRSSREITDRSGTQTGSIGPEANIMAHPEHGKVESADETLPIDPIARRRRATTEAEKIAQHRERLGQARKLDAEHRASRGRHISAEKLAKVMRIGKPQALDLVKTIKQEVAQSADGPSS</sequence>
<feature type="transmembrane region" description="Helical" evidence="1">
    <location>
        <begin position="18"/>
        <end position="37"/>
    </location>
</feature>
<dbReference type="EMBL" id="QTTT01000001">
    <property type="protein sequence ID" value="REE99002.1"/>
    <property type="molecule type" value="Genomic_DNA"/>
</dbReference>
<keyword evidence="1" id="KW-0472">Membrane</keyword>
<accession>A0A3D9SSS8</accession>
<evidence type="ECO:0000313" key="2">
    <source>
        <dbReference type="EMBL" id="REE99002.1"/>
    </source>
</evidence>
<evidence type="ECO:0000313" key="3">
    <source>
        <dbReference type="Proteomes" id="UP000256661"/>
    </source>
</evidence>
<dbReference type="AlphaFoldDB" id="A0A3D9SSS8"/>
<dbReference type="Proteomes" id="UP000256661">
    <property type="component" value="Unassembled WGS sequence"/>
</dbReference>
<feature type="transmembrane region" description="Helical" evidence="1">
    <location>
        <begin position="115"/>
        <end position="137"/>
    </location>
</feature>
<keyword evidence="1" id="KW-1133">Transmembrane helix</keyword>
<proteinExistence type="predicted"/>
<dbReference type="InterPro" id="IPR021235">
    <property type="entry name" value="DUF2637"/>
</dbReference>
<comment type="caution">
    <text evidence="2">The sequence shown here is derived from an EMBL/GenBank/DDBJ whole genome shotgun (WGS) entry which is preliminary data.</text>
</comment>
<protein>
    <submittedName>
        <fullName evidence="2">Uncharacterized protein DUF2637</fullName>
    </submittedName>
</protein>
<gene>
    <name evidence="2" type="ORF">DFJ69_4502</name>
</gene>
<feature type="transmembrane region" description="Helical" evidence="1">
    <location>
        <begin position="91"/>
        <end position="109"/>
    </location>
</feature>
<keyword evidence="3" id="KW-1185">Reference proteome</keyword>
<evidence type="ECO:0000256" key="1">
    <source>
        <dbReference type="SAM" id="Phobius"/>
    </source>
</evidence>
<dbReference type="Pfam" id="PF10935">
    <property type="entry name" value="DUF2637"/>
    <property type="match status" value="1"/>
</dbReference>
<keyword evidence="1" id="KW-0812">Transmembrane</keyword>
<dbReference type="OrthoDB" id="4503449at2"/>
<name>A0A3D9SSS8_9ACTN</name>